<dbReference type="Proteomes" id="UP000534294">
    <property type="component" value="Unassembled WGS sequence"/>
</dbReference>
<evidence type="ECO:0000256" key="2">
    <source>
        <dbReference type="ARBA" id="ARBA00022777"/>
    </source>
</evidence>
<feature type="domain" description="Carbohydrate kinase PfkB" evidence="3">
    <location>
        <begin position="36"/>
        <end position="313"/>
    </location>
</feature>
<dbReference type="EMBL" id="JACHIF010000005">
    <property type="protein sequence ID" value="MBB5038567.1"/>
    <property type="molecule type" value="Genomic_DNA"/>
</dbReference>
<dbReference type="GO" id="GO:0016301">
    <property type="term" value="F:kinase activity"/>
    <property type="evidence" value="ECO:0007669"/>
    <property type="project" value="UniProtKB-KW"/>
</dbReference>
<dbReference type="SUPFAM" id="SSF53613">
    <property type="entry name" value="Ribokinase-like"/>
    <property type="match status" value="1"/>
</dbReference>
<keyword evidence="1" id="KW-0808">Transferase</keyword>
<dbReference type="PANTHER" id="PTHR10584">
    <property type="entry name" value="SUGAR KINASE"/>
    <property type="match status" value="1"/>
</dbReference>
<proteinExistence type="predicted"/>
<sequence length="335" mass="35778">MTSPRSGILAAGNFIVDYVKIVDHYPQQDMLASILGESQANGGGPYNVLKDLAAMQVGFPLAACGLVGDDANGRWIRNDCEAHGIDTTQLHSTALRSTSYTDAMTVQSTGRRTFFHQRGANALFAPSHCDCTKSTAKILHLGYLMLLDHLDSFNEAGETQATTLLRQAQQAGLETSVDMVSTEHPQFREIALSALPHTDHLIINEIEASRVLSRPLEADDFQALLTAAQEILQLGVRQSVTIHVEHGAAACTRAGETHIQPSLHLPTGYSQGATGAGDAFAAGLLYGLHEGHSLADRLRLAVCTAAASLSHPTPSGGMKSVTACLALAHQFPFRF</sequence>
<comment type="caution">
    <text evidence="4">The sequence shown here is derived from an EMBL/GenBank/DDBJ whole genome shotgun (WGS) entry which is preliminary data.</text>
</comment>
<accession>A0A7W8DQQ1</accession>
<name>A0A7W8DQQ1_9BACT</name>
<dbReference type="AlphaFoldDB" id="A0A7W8DQQ1"/>
<dbReference type="GO" id="GO:0005829">
    <property type="term" value="C:cytosol"/>
    <property type="evidence" value="ECO:0007669"/>
    <property type="project" value="TreeGrafter"/>
</dbReference>
<keyword evidence="2 4" id="KW-0418">Kinase</keyword>
<protein>
    <submittedName>
        <fullName evidence="4">Sugar/nucleoside kinase (Ribokinase family)</fullName>
    </submittedName>
</protein>
<dbReference type="Pfam" id="PF00294">
    <property type="entry name" value="PfkB"/>
    <property type="match status" value="1"/>
</dbReference>
<dbReference type="InterPro" id="IPR029056">
    <property type="entry name" value="Ribokinase-like"/>
</dbReference>
<reference evidence="4 5" key="1">
    <citation type="submission" date="2020-08" db="EMBL/GenBank/DDBJ databases">
        <title>Genomic Encyclopedia of Type Strains, Phase IV (KMG-IV): sequencing the most valuable type-strain genomes for metagenomic binning, comparative biology and taxonomic classification.</title>
        <authorList>
            <person name="Goeker M."/>
        </authorList>
    </citation>
    <scope>NUCLEOTIDE SEQUENCE [LARGE SCALE GENOMIC DNA]</scope>
    <source>
        <strain evidence="4 5">DSM 12251</strain>
    </source>
</reference>
<evidence type="ECO:0000313" key="5">
    <source>
        <dbReference type="Proteomes" id="UP000534294"/>
    </source>
</evidence>
<dbReference type="PANTHER" id="PTHR10584:SF166">
    <property type="entry name" value="RIBOKINASE"/>
    <property type="match status" value="1"/>
</dbReference>
<evidence type="ECO:0000256" key="1">
    <source>
        <dbReference type="ARBA" id="ARBA00022679"/>
    </source>
</evidence>
<dbReference type="Gene3D" id="3.40.1190.20">
    <property type="match status" value="1"/>
</dbReference>
<evidence type="ECO:0000259" key="3">
    <source>
        <dbReference type="Pfam" id="PF00294"/>
    </source>
</evidence>
<keyword evidence="5" id="KW-1185">Reference proteome</keyword>
<gene>
    <name evidence="4" type="ORF">HNQ64_002830</name>
</gene>
<dbReference type="InterPro" id="IPR011611">
    <property type="entry name" value="PfkB_dom"/>
</dbReference>
<organism evidence="4 5">
    <name type="scientific">Prosthecobacter dejongeii</name>
    <dbReference type="NCBI Taxonomy" id="48465"/>
    <lineage>
        <taxon>Bacteria</taxon>
        <taxon>Pseudomonadati</taxon>
        <taxon>Verrucomicrobiota</taxon>
        <taxon>Verrucomicrobiia</taxon>
        <taxon>Verrucomicrobiales</taxon>
        <taxon>Verrucomicrobiaceae</taxon>
        <taxon>Prosthecobacter</taxon>
    </lineage>
</organism>
<dbReference type="RefSeq" id="WP_184209516.1">
    <property type="nucleotide sequence ID" value="NZ_JACHIF010000005.1"/>
</dbReference>
<evidence type="ECO:0000313" key="4">
    <source>
        <dbReference type="EMBL" id="MBB5038567.1"/>
    </source>
</evidence>